<dbReference type="RefSeq" id="WP_156684962.1">
    <property type="nucleotide sequence ID" value="NZ_CACRUA010000079.1"/>
</dbReference>
<proteinExistence type="predicted"/>
<evidence type="ECO:0008006" key="2">
    <source>
        <dbReference type="Google" id="ProtNLM"/>
    </source>
</evidence>
<reference evidence="1" key="1">
    <citation type="submission" date="2019-11" db="EMBL/GenBank/DDBJ databases">
        <authorList>
            <person name="Feng L."/>
        </authorList>
    </citation>
    <scope>NUCLEOTIDE SEQUENCE</scope>
    <source>
        <strain evidence="1">CsymbiosumLFYP84</strain>
    </source>
</reference>
<dbReference type="AlphaFoldDB" id="A0A6N3HVF4"/>
<organism evidence="1">
    <name type="scientific">Clostridium symbiosum</name>
    <name type="common">Bacteroides symbiosus</name>
    <dbReference type="NCBI Taxonomy" id="1512"/>
    <lineage>
        <taxon>Bacteria</taxon>
        <taxon>Bacillati</taxon>
        <taxon>Bacillota</taxon>
        <taxon>Clostridia</taxon>
        <taxon>Lachnospirales</taxon>
        <taxon>Lachnospiraceae</taxon>
        <taxon>Otoolea</taxon>
    </lineage>
</organism>
<sequence length="223" mass="24457">MKNKVKWLKRPMHFGLALLLIAILTIGTTIAFFTDIEAAVNSITTGKIQIDINEKVDGLTKNDIGVRAAGKSECYVRIRADIPTVTYKYTDSEGQEQDGSAWIIYPGNESGVNIAAWNTINEMSVLITRASDTEDTSAVWTRKDDGYWYLSETLNRGDYVEFLTSVTYPGLMRDGKVELPDGITFDMLTIPIVSEAVQVEGIDVDGAAGADAAYQAFQIVNGL</sequence>
<protein>
    <recommendedName>
        <fullName evidence="2">SipW-cognate class signal peptide</fullName>
    </recommendedName>
</protein>
<gene>
    <name evidence="1" type="ORF">CSLFYP84_04263</name>
</gene>
<dbReference type="InterPro" id="IPR023833">
    <property type="entry name" value="Signal_pept_SipW-depend-type"/>
</dbReference>
<evidence type="ECO:0000313" key="1">
    <source>
        <dbReference type="EMBL" id="VYU80501.1"/>
    </source>
</evidence>
<name>A0A6N3HVF4_CLOSY</name>
<dbReference type="NCBIfam" id="TIGR04088">
    <property type="entry name" value="cognate_SipW"/>
    <property type="match status" value="1"/>
</dbReference>
<dbReference type="EMBL" id="CACRUA010000079">
    <property type="protein sequence ID" value="VYU80501.1"/>
    <property type="molecule type" value="Genomic_DNA"/>
</dbReference>
<accession>A0A6N3HVF4</accession>